<dbReference type="Proteomes" id="UP000053144">
    <property type="component" value="Chromosome 10"/>
</dbReference>
<protein>
    <submittedName>
        <fullName evidence="2">Uncharacterized protein</fullName>
    </submittedName>
</protein>
<evidence type="ECO:0000313" key="2">
    <source>
        <dbReference type="EMBL" id="KOM54634.1"/>
    </source>
</evidence>
<evidence type="ECO:0000256" key="1">
    <source>
        <dbReference type="SAM" id="MobiDB-lite"/>
    </source>
</evidence>
<accession>A0A0L9VIT6</accession>
<organism evidence="2 3">
    <name type="scientific">Phaseolus angularis</name>
    <name type="common">Azuki bean</name>
    <name type="synonym">Vigna angularis</name>
    <dbReference type="NCBI Taxonomy" id="3914"/>
    <lineage>
        <taxon>Eukaryota</taxon>
        <taxon>Viridiplantae</taxon>
        <taxon>Streptophyta</taxon>
        <taxon>Embryophyta</taxon>
        <taxon>Tracheophyta</taxon>
        <taxon>Spermatophyta</taxon>
        <taxon>Magnoliopsida</taxon>
        <taxon>eudicotyledons</taxon>
        <taxon>Gunneridae</taxon>
        <taxon>Pentapetalae</taxon>
        <taxon>rosids</taxon>
        <taxon>fabids</taxon>
        <taxon>Fabales</taxon>
        <taxon>Fabaceae</taxon>
        <taxon>Papilionoideae</taxon>
        <taxon>50 kb inversion clade</taxon>
        <taxon>NPAAA clade</taxon>
        <taxon>indigoferoid/millettioid clade</taxon>
        <taxon>Phaseoleae</taxon>
        <taxon>Vigna</taxon>
    </lineage>
</organism>
<dbReference type="AlphaFoldDB" id="A0A0L9VIT6"/>
<proteinExistence type="predicted"/>
<evidence type="ECO:0000313" key="3">
    <source>
        <dbReference type="Proteomes" id="UP000053144"/>
    </source>
</evidence>
<dbReference type="Gramene" id="KOM54634">
    <property type="protein sequence ID" value="KOM54634"/>
    <property type="gene ID" value="LR48_Vigan10g052600"/>
</dbReference>
<reference evidence="3" key="1">
    <citation type="journal article" date="2015" name="Proc. Natl. Acad. Sci. U.S.A.">
        <title>Genome sequencing of adzuki bean (Vigna angularis) provides insight into high starch and low fat accumulation and domestication.</title>
        <authorList>
            <person name="Yang K."/>
            <person name="Tian Z."/>
            <person name="Chen C."/>
            <person name="Luo L."/>
            <person name="Zhao B."/>
            <person name="Wang Z."/>
            <person name="Yu L."/>
            <person name="Li Y."/>
            <person name="Sun Y."/>
            <person name="Li W."/>
            <person name="Chen Y."/>
            <person name="Li Y."/>
            <person name="Zhang Y."/>
            <person name="Ai D."/>
            <person name="Zhao J."/>
            <person name="Shang C."/>
            <person name="Ma Y."/>
            <person name="Wu B."/>
            <person name="Wang M."/>
            <person name="Gao L."/>
            <person name="Sun D."/>
            <person name="Zhang P."/>
            <person name="Guo F."/>
            <person name="Wang W."/>
            <person name="Li Y."/>
            <person name="Wang J."/>
            <person name="Varshney R.K."/>
            <person name="Wang J."/>
            <person name="Ling H.Q."/>
            <person name="Wan P."/>
        </authorList>
    </citation>
    <scope>NUCLEOTIDE SEQUENCE</scope>
    <source>
        <strain evidence="3">cv. Jingnong 6</strain>
    </source>
</reference>
<name>A0A0L9VIT6_PHAAN</name>
<dbReference type="EMBL" id="CM003380">
    <property type="protein sequence ID" value="KOM54634.1"/>
    <property type="molecule type" value="Genomic_DNA"/>
</dbReference>
<sequence length="129" mass="14616">MPNRKTIHSTAAFLATLHRRPHAIVSIEEVGVGTFAEALPLSDATSSRLATIRRDLVVPRRYQTRPRRASPRLSTSSLATHLHHNTLAARPRSREEEKGKKLQPILPRCWCAFKGKIIRPRFFNLIGAY</sequence>
<feature type="region of interest" description="Disordered" evidence="1">
    <location>
        <begin position="62"/>
        <end position="100"/>
    </location>
</feature>
<gene>
    <name evidence="2" type="ORF">LR48_Vigan10g052600</name>
</gene>